<dbReference type="Proteomes" id="UP001055879">
    <property type="component" value="Linkage Group LG02"/>
</dbReference>
<name>A0ACB9EJK3_ARCLA</name>
<comment type="caution">
    <text evidence="1">The sequence shown here is derived from an EMBL/GenBank/DDBJ whole genome shotgun (WGS) entry which is preliminary data.</text>
</comment>
<organism evidence="1 2">
    <name type="scientific">Arctium lappa</name>
    <name type="common">Greater burdock</name>
    <name type="synonym">Lappa major</name>
    <dbReference type="NCBI Taxonomy" id="4217"/>
    <lineage>
        <taxon>Eukaryota</taxon>
        <taxon>Viridiplantae</taxon>
        <taxon>Streptophyta</taxon>
        <taxon>Embryophyta</taxon>
        <taxon>Tracheophyta</taxon>
        <taxon>Spermatophyta</taxon>
        <taxon>Magnoliopsida</taxon>
        <taxon>eudicotyledons</taxon>
        <taxon>Gunneridae</taxon>
        <taxon>Pentapetalae</taxon>
        <taxon>asterids</taxon>
        <taxon>campanulids</taxon>
        <taxon>Asterales</taxon>
        <taxon>Asteraceae</taxon>
        <taxon>Carduoideae</taxon>
        <taxon>Cardueae</taxon>
        <taxon>Arctiinae</taxon>
        <taxon>Arctium</taxon>
    </lineage>
</organism>
<gene>
    <name evidence="1" type="ORF">L6452_06679</name>
</gene>
<accession>A0ACB9EJK3</accession>
<proteinExistence type="predicted"/>
<evidence type="ECO:0000313" key="2">
    <source>
        <dbReference type="Proteomes" id="UP001055879"/>
    </source>
</evidence>
<reference evidence="2" key="1">
    <citation type="journal article" date="2022" name="Mol. Ecol. Resour.">
        <title>The genomes of chicory, endive, great burdock and yacon provide insights into Asteraceae palaeo-polyploidization history and plant inulin production.</title>
        <authorList>
            <person name="Fan W."/>
            <person name="Wang S."/>
            <person name="Wang H."/>
            <person name="Wang A."/>
            <person name="Jiang F."/>
            <person name="Liu H."/>
            <person name="Zhao H."/>
            <person name="Xu D."/>
            <person name="Zhang Y."/>
        </authorList>
    </citation>
    <scope>NUCLEOTIDE SEQUENCE [LARGE SCALE GENOMIC DNA]</scope>
    <source>
        <strain evidence="2">cv. Niubang</strain>
    </source>
</reference>
<reference evidence="1 2" key="2">
    <citation type="journal article" date="2022" name="Mol. Ecol. Resour.">
        <title>The genomes of chicory, endive, great burdock and yacon provide insights into Asteraceae paleo-polyploidization history and plant inulin production.</title>
        <authorList>
            <person name="Fan W."/>
            <person name="Wang S."/>
            <person name="Wang H."/>
            <person name="Wang A."/>
            <person name="Jiang F."/>
            <person name="Liu H."/>
            <person name="Zhao H."/>
            <person name="Xu D."/>
            <person name="Zhang Y."/>
        </authorList>
    </citation>
    <scope>NUCLEOTIDE SEQUENCE [LARGE SCALE GENOMIC DNA]</scope>
    <source>
        <strain evidence="2">cv. Niubang</strain>
    </source>
</reference>
<dbReference type="EMBL" id="CM042048">
    <property type="protein sequence ID" value="KAI3759104.1"/>
    <property type="molecule type" value="Genomic_DNA"/>
</dbReference>
<protein>
    <submittedName>
        <fullName evidence="1">Uncharacterized protein</fullName>
    </submittedName>
</protein>
<evidence type="ECO:0000313" key="1">
    <source>
        <dbReference type="EMBL" id="KAI3759104.1"/>
    </source>
</evidence>
<sequence>MQYALFLAGGIHILLSCFMCSNLTQKYLYIQSLSLHTAPTPRGNLGSRFQAPFGSHPDYRLTTPTPDPSMAVQWRGGGGTRRDSDTSFCSSHPSSSFSVGANNHCSATASQLPTDPTKATMFLLSTPTSLLSRTSDMKKKHGRKTTTTCQNPFQSHKFYKKSGRTTREGGRTNDGEEAL</sequence>
<keyword evidence="2" id="KW-1185">Reference proteome</keyword>